<evidence type="ECO:0000259" key="1">
    <source>
        <dbReference type="PROSITE" id="PS51194"/>
    </source>
</evidence>
<protein>
    <submittedName>
        <fullName evidence="2">DEAD/DEAH box helicase</fullName>
    </submittedName>
</protein>
<dbReference type="SUPFAM" id="SSF52540">
    <property type="entry name" value="P-loop containing nucleoside triphosphate hydrolases"/>
    <property type="match status" value="1"/>
</dbReference>
<evidence type="ECO:0000313" key="2">
    <source>
        <dbReference type="EMBL" id="QDG50317.1"/>
    </source>
</evidence>
<dbReference type="GO" id="GO:0004386">
    <property type="term" value="F:helicase activity"/>
    <property type="evidence" value="ECO:0007669"/>
    <property type="project" value="UniProtKB-KW"/>
</dbReference>
<dbReference type="EMBL" id="CP041186">
    <property type="protein sequence ID" value="QDG50317.1"/>
    <property type="molecule type" value="Genomic_DNA"/>
</dbReference>
<dbReference type="Gene3D" id="3.40.50.300">
    <property type="entry name" value="P-loop containing nucleotide triphosphate hydrolases"/>
    <property type="match status" value="1"/>
</dbReference>
<dbReference type="InterPro" id="IPR038718">
    <property type="entry name" value="SNF2-like_sf"/>
</dbReference>
<keyword evidence="2" id="KW-0067">ATP-binding</keyword>
<accession>A0A5B8Y2Y6</accession>
<dbReference type="PROSITE" id="PS51194">
    <property type="entry name" value="HELICASE_CTER"/>
    <property type="match status" value="1"/>
</dbReference>
<dbReference type="InterPro" id="IPR001650">
    <property type="entry name" value="Helicase_C-like"/>
</dbReference>
<sequence>MTVIPAGALIRNREVPELGSGRVIAELEGGAAKVVFENSDEVREVRLQHADIVRQPLMPGTLVKVQRGDKVLEGEITDVDWPDSPRELCVYMVDIDGDEDTIFESQITPREPASSDPRDHFGALHWRGPFRFFSRWDMHRTISRWYEDSEGLPTMIGARIVPQLHEVHAVRNVLWDTKRRYLLADEDAQARLYEAGMVIQRMYASDPHLRVLVIAPGRRTHRWQTDLEQRFGNRSFVRVDASHLEANPQERWAAVSHNQRLIVSMGCLQQFPQACSELILGAGWDMVVFDDVHRLRHNDPAYDCLSAVSLESEHVLMLGALPETPDAASLAPMLALLRPGVYDATDTAAVQARLDGLDGDHLERRVVRSSRERLEQYDVTWNEREHEVLRYEPDESERAIAEHLQALPPESLGNPLQLALRGLYYAAAAGAPDRLFAMLDERLESIETTAGNAHQELLPFDLLGIDAGPREEEMLWDMIVAGASEMDGEGEWIAEAMSLVGQWHAESEMACARFEAAAGWIEAFLAEENEAEDDEEDDGEPPRKVLVACTSEQSAQDLSFFLESRFEMDAVEVVHARQPAPEQNDAVERFRRDATCRVLVCDETGAAGRDLSNASVIVHVEQPWSATRVERRISWVDQIHRNRETPVRSVVLVGPTGVEQALHELYDEVLGVYAATSYDREYTVADIDRDIWMAACAGQEAVGGLVARTKEKLDSLAEVDTTAYQAALDASDERLEADAEFADLLDFVDGVADSLPIRHWARMLGIQDHSAGPGIYDFKWHWKNVRRGLTGFDTSPEDVDFLMPQEQVEMMSGTFSRKRALRSENLEFFAPGHRFIDALIEDALAPTDGRTTVFARRLGPQNRGKAYLNVVALAQLDPEAWGAHDMPPGLINRAYRHLWPESISVPVEIDLKGRRDPRIVEDWDLIQKIEESYQGPEADQKIEYEIFIQAIEDIARFRKLLNEAVELALEKLKEDRAGLVDGAAAELGDDLAAEMEVLKAEAASDDEQRANEAAYELELLEKLIDSVRHEKLELDALAIVVAGTPQILMR</sequence>
<reference evidence="2 3" key="1">
    <citation type="submission" date="2019-06" db="EMBL/GenBank/DDBJ databases">
        <title>Persicimonas caeni gen. nov., sp. nov., a predatory bacterium isolated from solar saltern.</title>
        <authorList>
            <person name="Wang S."/>
        </authorList>
    </citation>
    <scope>NUCLEOTIDE SEQUENCE [LARGE SCALE GENOMIC DNA]</scope>
    <source>
        <strain evidence="2 3">YN101</strain>
    </source>
</reference>
<dbReference type="InterPro" id="IPR000330">
    <property type="entry name" value="SNF2_N"/>
</dbReference>
<keyword evidence="2" id="KW-0547">Nucleotide-binding</keyword>
<dbReference type="AlphaFoldDB" id="A0A4Y6PQL5"/>
<proteinExistence type="predicted"/>
<keyword evidence="2" id="KW-0347">Helicase</keyword>
<gene>
    <name evidence="2" type="ORF">FIV42_06090</name>
</gene>
<dbReference type="Pfam" id="PF00176">
    <property type="entry name" value="SNF2-rel_dom"/>
    <property type="match status" value="1"/>
</dbReference>
<dbReference type="GO" id="GO:0005524">
    <property type="term" value="F:ATP binding"/>
    <property type="evidence" value="ECO:0007669"/>
    <property type="project" value="InterPro"/>
</dbReference>
<feature type="domain" description="Helicase C-terminal" evidence="1">
    <location>
        <begin position="520"/>
        <end position="688"/>
    </location>
</feature>
<dbReference type="Gene3D" id="3.40.50.10810">
    <property type="entry name" value="Tandem AAA-ATPase domain"/>
    <property type="match status" value="1"/>
</dbReference>
<dbReference type="Pfam" id="PF00271">
    <property type="entry name" value="Helicase_C"/>
    <property type="match status" value="1"/>
</dbReference>
<dbReference type="OrthoDB" id="18878at2"/>
<keyword evidence="3" id="KW-1185">Reference proteome</keyword>
<dbReference type="InterPro" id="IPR027417">
    <property type="entry name" value="P-loop_NTPase"/>
</dbReference>
<dbReference type="Proteomes" id="UP000315995">
    <property type="component" value="Chromosome"/>
</dbReference>
<accession>A0A4Y6PQL5</accession>
<evidence type="ECO:0000313" key="3">
    <source>
        <dbReference type="Proteomes" id="UP000315995"/>
    </source>
</evidence>
<name>A0A4Y6PQL5_PERCE</name>
<dbReference type="RefSeq" id="WP_141196813.1">
    <property type="nucleotide sequence ID" value="NZ_CP041186.1"/>
</dbReference>
<keyword evidence="2" id="KW-0378">Hydrolase</keyword>
<organism evidence="2 3">
    <name type="scientific">Persicimonas caeni</name>
    <dbReference type="NCBI Taxonomy" id="2292766"/>
    <lineage>
        <taxon>Bacteria</taxon>
        <taxon>Deltaproteobacteria</taxon>
        <taxon>Bradymonadales</taxon>
        <taxon>Bradymonadaceae</taxon>
        <taxon>Persicimonas</taxon>
    </lineage>
</organism>